<evidence type="ECO:0000313" key="2">
    <source>
        <dbReference type="EMBL" id="VDL72210.1"/>
    </source>
</evidence>
<dbReference type="AlphaFoldDB" id="A0A0N4XZK4"/>
<dbReference type="EMBL" id="UYSL01020029">
    <property type="protein sequence ID" value="VDL72210.1"/>
    <property type="molecule type" value="Genomic_DNA"/>
</dbReference>
<protein>
    <submittedName>
        <fullName evidence="4">Phosducin domain-containing protein</fullName>
    </submittedName>
</protein>
<name>A0A0N4XZK4_NIPBR</name>
<feature type="compositionally biased region" description="Acidic residues" evidence="1">
    <location>
        <begin position="56"/>
        <end position="68"/>
    </location>
</feature>
<evidence type="ECO:0000313" key="3">
    <source>
        <dbReference type="Proteomes" id="UP000271162"/>
    </source>
</evidence>
<feature type="compositionally biased region" description="Basic residues" evidence="1">
    <location>
        <begin position="72"/>
        <end position="81"/>
    </location>
</feature>
<evidence type="ECO:0000256" key="1">
    <source>
        <dbReference type="SAM" id="MobiDB-lite"/>
    </source>
</evidence>
<feature type="region of interest" description="Disordered" evidence="1">
    <location>
        <begin position="56"/>
        <end position="103"/>
    </location>
</feature>
<dbReference type="Proteomes" id="UP000271162">
    <property type="component" value="Unassembled WGS sequence"/>
</dbReference>
<reference evidence="2 3" key="2">
    <citation type="submission" date="2018-11" db="EMBL/GenBank/DDBJ databases">
        <authorList>
            <consortium name="Pathogen Informatics"/>
        </authorList>
    </citation>
    <scope>NUCLEOTIDE SEQUENCE [LARGE SCALE GENOMIC DNA]</scope>
</reference>
<accession>A0A0N4XZK4</accession>
<proteinExistence type="predicted"/>
<reference evidence="4" key="1">
    <citation type="submission" date="2017-02" db="UniProtKB">
        <authorList>
            <consortium name="WormBaseParasite"/>
        </authorList>
    </citation>
    <scope>IDENTIFICATION</scope>
</reference>
<keyword evidence="3" id="KW-1185">Reference proteome</keyword>
<feature type="compositionally biased region" description="Basic and acidic residues" evidence="1">
    <location>
        <begin position="82"/>
        <end position="95"/>
    </location>
</feature>
<sequence>MLGAAYRPICLAVRIPPKVKVLDRGDNTSEGDRYATSANANSFAISPLSAQLGDLDDAETPAWDDDIDSTLHQHRAEKHRARMEEHDRRLKEKRGQRTSTGYL</sequence>
<gene>
    <name evidence="2" type="ORF">NBR_LOCUS8621</name>
</gene>
<organism evidence="4">
    <name type="scientific">Nippostrongylus brasiliensis</name>
    <name type="common">Rat hookworm</name>
    <dbReference type="NCBI Taxonomy" id="27835"/>
    <lineage>
        <taxon>Eukaryota</taxon>
        <taxon>Metazoa</taxon>
        <taxon>Ecdysozoa</taxon>
        <taxon>Nematoda</taxon>
        <taxon>Chromadorea</taxon>
        <taxon>Rhabditida</taxon>
        <taxon>Rhabditina</taxon>
        <taxon>Rhabditomorpha</taxon>
        <taxon>Strongyloidea</taxon>
        <taxon>Heligmosomidae</taxon>
        <taxon>Nippostrongylus</taxon>
    </lineage>
</organism>
<dbReference type="WBParaSite" id="NBR_0000862001-mRNA-1">
    <property type="protein sequence ID" value="NBR_0000862001-mRNA-1"/>
    <property type="gene ID" value="NBR_0000862001"/>
</dbReference>
<evidence type="ECO:0000313" key="4">
    <source>
        <dbReference type="WBParaSite" id="NBR_0000862001-mRNA-1"/>
    </source>
</evidence>